<evidence type="ECO:0000256" key="1">
    <source>
        <dbReference type="ARBA" id="ARBA00023236"/>
    </source>
</evidence>
<accession>A0A517Y0W7</accession>
<dbReference type="PIRSF" id="PIRSF015034">
    <property type="entry name" value="YacH"/>
    <property type="match status" value="1"/>
</dbReference>
<dbReference type="RefSeq" id="WP_145243645.1">
    <property type="nucleotide sequence ID" value="NZ_CP036273.1"/>
</dbReference>
<dbReference type="GO" id="GO:0005507">
    <property type="term" value="F:copper ion binding"/>
    <property type="evidence" value="ECO:0007669"/>
    <property type="project" value="TreeGrafter"/>
</dbReference>
<dbReference type="EMBL" id="CP036273">
    <property type="protein sequence ID" value="QDU23402.1"/>
    <property type="molecule type" value="Genomic_DNA"/>
</dbReference>
<reference evidence="4 5" key="1">
    <citation type="submission" date="2019-02" db="EMBL/GenBank/DDBJ databases">
        <title>Deep-cultivation of Planctomycetes and their phenomic and genomic characterization uncovers novel biology.</title>
        <authorList>
            <person name="Wiegand S."/>
            <person name="Jogler M."/>
            <person name="Boedeker C."/>
            <person name="Pinto D."/>
            <person name="Vollmers J."/>
            <person name="Rivas-Marin E."/>
            <person name="Kohn T."/>
            <person name="Peeters S.H."/>
            <person name="Heuer A."/>
            <person name="Rast P."/>
            <person name="Oberbeckmann S."/>
            <person name="Bunk B."/>
            <person name="Jeske O."/>
            <person name="Meyerdierks A."/>
            <person name="Storesund J.E."/>
            <person name="Kallscheuer N."/>
            <person name="Luecker S."/>
            <person name="Lage O.M."/>
            <person name="Pohl T."/>
            <person name="Merkel B.J."/>
            <person name="Hornburger P."/>
            <person name="Mueller R.-W."/>
            <person name="Bruemmer F."/>
            <person name="Labrenz M."/>
            <person name="Spormann A.M."/>
            <person name="Op den Camp H."/>
            <person name="Overmann J."/>
            <person name="Amann R."/>
            <person name="Jetten M.S.M."/>
            <person name="Mascher T."/>
            <person name="Medema M.H."/>
            <person name="Devos D.P."/>
            <person name="Kaster A.-K."/>
            <person name="Ovreas L."/>
            <person name="Rohde M."/>
            <person name="Galperin M.Y."/>
            <person name="Jogler C."/>
        </authorList>
    </citation>
    <scope>NUCLEOTIDE SEQUENCE [LARGE SCALE GENOMIC DNA]</scope>
    <source>
        <strain evidence="4 5">ETA_A1</strain>
    </source>
</reference>
<gene>
    <name evidence="4" type="ORF">ETAA1_54020</name>
</gene>
<protein>
    <submittedName>
        <fullName evidence="4">UvrB/uvrC motif protein</fullName>
    </submittedName>
</protein>
<dbReference type="KEGG" id="uli:ETAA1_54020"/>
<dbReference type="GO" id="GO:0008270">
    <property type="term" value="F:zinc ion binding"/>
    <property type="evidence" value="ECO:0007669"/>
    <property type="project" value="TreeGrafter"/>
</dbReference>
<dbReference type="OrthoDB" id="9788704at2"/>
<dbReference type="InterPro" id="IPR025542">
    <property type="entry name" value="YacH"/>
</dbReference>
<dbReference type="GO" id="GO:0050897">
    <property type="term" value="F:cobalt ion binding"/>
    <property type="evidence" value="ECO:0007669"/>
    <property type="project" value="TreeGrafter"/>
</dbReference>
<evidence type="ECO:0000256" key="2">
    <source>
        <dbReference type="SAM" id="MobiDB-lite"/>
    </source>
</evidence>
<keyword evidence="1" id="KW-0742">SOS response</keyword>
<feature type="compositionally biased region" description="Basic and acidic residues" evidence="2">
    <location>
        <begin position="153"/>
        <end position="168"/>
    </location>
</feature>
<dbReference type="SUPFAM" id="SSF46600">
    <property type="entry name" value="C-terminal UvrC-binding domain of UvrB"/>
    <property type="match status" value="1"/>
</dbReference>
<feature type="domain" description="UVR" evidence="3">
    <location>
        <begin position="132"/>
        <end position="167"/>
    </location>
</feature>
<dbReference type="PANTHER" id="PTHR38430">
    <property type="entry name" value="PROTEIN-ARGININE KINASE ACTIVATOR PROTEIN"/>
    <property type="match status" value="1"/>
</dbReference>
<organism evidence="4 5">
    <name type="scientific">Urbifossiella limnaea</name>
    <dbReference type="NCBI Taxonomy" id="2528023"/>
    <lineage>
        <taxon>Bacteria</taxon>
        <taxon>Pseudomonadati</taxon>
        <taxon>Planctomycetota</taxon>
        <taxon>Planctomycetia</taxon>
        <taxon>Gemmatales</taxon>
        <taxon>Gemmataceae</taxon>
        <taxon>Urbifossiella</taxon>
    </lineage>
</organism>
<name>A0A517Y0W7_9BACT</name>
<dbReference type="Proteomes" id="UP000319576">
    <property type="component" value="Chromosome"/>
</dbReference>
<dbReference type="GO" id="GO:1990170">
    <property type="term" value="P:stress response to cadmium ion"/>
    <property type="evidence" value="ECO:0007669"/>
    <property type="project" value="TreeGrafter"/>
</dbReference>
<evidence type="ECO:0000259" key="3">
    <source>
        <dbReference type="PROSITE" id="PS50151"/>
    </source>
</evidence>
<dbReference type="GO" id="GO:1990169">
    <property type="term" value="P:stress response to copper ion"/>
    <property type="evidence" value="ECO:0007669"/>
    <property type="project" value="TreeGrafter"/>
</dbReference>
<dbReference type="InterPro" id="IPR036876">
    <property type="entry name" value="UVR_dom_sf"/>
</dbReference>
<dbReference type="GO" id="GO:0046870">
    <property type="term" value="F:cadmium ion binding"/>
    <property type="evidence" value="ECO:0007669"/>
    <property type="project" value="TreeGrafter"/>
</dbReference>
<keyword evidence="5" id="KW-1185">Reference proteome</keyword>
<sequence length="168" mass="18036">MTCQFCDAPATVTLTEIVNKQKRVLRLCDPCAKKNKLFADAPGGAAGTVHVPALLGLLGAAGPAPATPAETAALTCPDCGLQYGEFRATGRLGCPAEYDAFRPALEPLLTRIHRADAHAGKTPRAVRAARRDDRLQELRRRMAAAARDEDYEEAARLRDAARQEEAGQ</sequence>
<proteinExistence type="predicted"/>
<dbReference type="GO" id="GO:0009432">
    <property type="term" value="P:SOS response"/>
    <property type="evidence" value="ECO:0007669"/>
    <property type="project" value="UniProtKB-KW"/>
</dbReference>
<dbReference type="PROSITE" id="PS50151">
    <property type="entry name" value="UVR"/>
    <property type="match status" value="1"/>
</dbReference>
<evidence type="ECO:0000313" key="4">
    <source>
        <dbReference type="EMBL" id="QDU23402.1"/>
    </source>
</evidence>
<keyword evidence="1" id="KW-0227">DNA damage</keyword>
<feature type="region of interest" description="Disordered" evidence="2">
    <location>
        <begin position="141"/>
        <end position="168"/>
    </location>
</feature>
<dbReference type="Pfam" id="PF02151">
    <property type="entry name" value="UVR"/>
    <property type="match status" value="1"/>
</dbReference>
<dbReference type="PANTHER" id="PTHR38430:SF1">
    <property type="entry name" value="PROTEIN-ARGININE KINASE ACTIVATOR PROTEIN"/>
    <property type="match status" value="1"/>
</dbReference>
<dbReference type="InterPro" id="IPR001943">
    <property type="entry name" value="UVR_dom"/>
</dbReference>
<evidence type="ECO:0000313" key="5">
    <source>
        <dbReference type="Proteomes" id="UP000319576"/>
    </source>
</evidence>
<dbReference type="AlphaFoldDB" id="A0A517Y0W7"/>